<dbReference type="GO" id="GO:0004540">
    <property type="term" value="F:RNA nuclease activity"/>
    <property type="evidence" value="ECO:0007669"/>
    <property type="project" value="UniProtKB-ARBA"/>
</dbReference>
<dbReference type="SUPFAM" id="SSF88723">
    <property type="entry name" value="PIN domain-like"/>
    <property type="match status" value="1"/>
</dbReference>
<feature type="domain" description="PIN" evidence="1">
    <location>
        <begin position="65"/>
        <end position="122"/>
    </location>
</feature>
<dbReference type="GO" id="GO:0005634">
    <property type="term" value="C:nucleus"/>
    <property type="evidence" value="ECO:0007669"/>
    <property type="project" value="TreeGrafter"/>
</dbReference>
<dbReference type="OrthoDB" id="2017974at2759"/>
<dbReference type="InterPro" id="IPR029060">
    <property type="entry name" value="PIN-like_dom_sf"/>
</dbReference>
<evidence type="ECO:0000313" key="2">
    <source>
        <dbReference type="EMBL" id="ORY04708.1"/>
    </source>
</evidence>
<dbReference type="InterPro" id="IPR002716">
    <property type="entry name" value="PIN_dom"/>
</dbReference>
<keyword evidence="3" id="KW-1185">Reference proteome</keyword>
<reference evidence="2 3" key="1">
    <citation type="submission" date="2016-07" db="EMBL/GenBank/DDBJ databases">
        <title>Pervasive Adenine N6-methylation of Active Genes in Fungi.</title>
        <authorList>
            <consortium name="DOE Joint Genome Institute"/>
            <person name="Mondo S.J."/>
            <person name="Dannebaum R.O."/>
            <person name="Kuo R.C."/>
            <person name="Labutti K."/>
            <person name="Haridas S."/>
            <person name="Kuo A."/>
            <person name="Salamov A."/>
            <person name="Ahrendt S.R."/>
            <person name="Lipzen A."/>
            <person name="Sullivan W."/>
            <person name="Andreopoulos W.B."/>
            <person name="Clum A."/>
            <person name="Lindquist E."/>
            <person name="Daum C."/>
            <person name="Ramamoorthy G.K."/>
            <person name="Gryganskyi A."/>
            <person name="Culley D."/>
            <person name="Magnuson J.K."/>
            <person name="James T.Y."/>
            <person name="O'Malley M.A."/>
            <person name="Stajich J.E."/>
            <person name="Spatafora J.W."/>
            <person name="Visel A."/>
            <person name="Grigoriev I.V."/>
        </authorList>
    </citation>
    <scope>NUCLEOTIDE SEQUENCE [LARGE SCALE GENOMIC DNA]</scope>
    <source>
        <strain evidence="2 3">CBS 931.73</strain>
    </source>
</reference>
<dbReference type="Gene3D" id="3.40.50.1010">
    <property type="entry name" value="5'-nuclease"/>
    <property type="match status" value="1"/>
</dbReference>
<dbReference type="Proteomes" id="UP000193498">
    <property type="component" value="Unassembled WGS sequence"/>
</dbReference>
<organism evidence="2 3">
    <name type="scientific">Basidiobolus meristosporus CBS 931.73</name>
    <dbReference type="NCBI Taxonomy" id="1314790"/>
    <lineage>
        <taxon>Eukaryota</taxon>
        <taxon>Fungi</taxon>
        <taxon>Fungi incertae sedis</taxon>
        <taxon>Zoopagomycota</taxon>
        <taxon>Entomophthoromycotina</taxon>
        <taxon>Basidiobolomycetes</taxon>
        <taxon>Basidiobolales</taxon>
        <taxon>Basidiobolaceae</taxon>
        <taxon>Basidiobolus</taxon>
    </lineage>
</organism>
<dbReference type="PANTHER" id="PTHR16161">
    <property type="entry name" value="TRANSCRIPTIONAL PROTEIN SWT1"/>
    <property type="match status" value="1"/>
</dbReference>
<gene>
    <name evidence="2" type="ORF">K493DRAFT_296832</name>
</gene>
<name>A0A1Y1Z349_9FUNG</name>
<dbReference type="InterPro" id="IPR052626">
    <property type="entry name" value="SWT1_Regulator"/>
</dbReference>
<dbReference type="PANTHER" id="PTHR16161:SF0">
    <property type="entry name" value="TRANSCRIPTIONAL PROTEIN SWT1"/>
    <property type="match status" value="1"/>
</dbReference>
<evidence type="ECO:0000313" key="3">
    <source>
        <dbReference type="Proteomes" id="UP000193498"/>
    </source>
</evidence>
<accession>A0A1Y1Z349</accession>
<dbReference type="Pfam" id="PF13638">
    <property type="entry name" value="PIN_4"/>
    <property type="match status" value="1"/>
</dbReference>
<dbReference type="STRING" id="1314790.A0A1Y1Z349"/>
<protein>
    <recommendedName>
        <fullName evidence="1">PIN domain-containing protein</fullName>
    </recommendedName>
</protein>
<proteinExistence type="predicted"/>
<dbReference type="InParanoid" id="A0A1Y1Z349"/>
<sequence length="451" mass="50994">MNFGQNSFMDMDDPIVIEGIANQVSEIRHLPFIPEESQLVTNKSDQVSTQKSNLEADCFGISGVVVADTNYLISQLKFFSELVDSADQRGDVLVVIPSVVIWELDGLKTNGSLRGQKLSEVMDTKVEARRMPNYSISLLLTLSNGRYFEAFFSCPLVLLSNDKNLCIKAMVHEIRSCSFWRQTPLELFQEYLPAGYVQKPSINTFSDSKLAHEEDPLIPYEDIDMEDALESLPSRALLNAGPSLASNVNRELATPIVSTSRISGKATLGYTDSSPEEVLLAVNTLADRVCSIQPPVICIDMSPRWDYASNDPLDQLYFVVDVILKQLHVVLASGILTEFESSLGPDWNVIVSKQPPWLIEDLLVLLQKHYHAVFSDTFANKRALDTCVYNISSFLKQWKRLKDFNLGYIYKKDVNRILYDFEYVLQIQRDSPNRNALIFLWSHELSKIECP</sequence>
<comment type="caution">
    <text evidence="2">The sequence shown here is derived from an EMBL/GenBank/DDBJ whole genome shotgun (WGS) entry which is preliminary data.</text>
</comment>
<dbReference type="AlphaFoldDB" id="A0A1Y1Z349"/>
<dbReference type="EMBL" id="MCFE01000032">
    <property type="protein sequence ID" value="ORY04708.1"/>
    <property type="molecule type" value="Genomic_DNA"/>
</dbReference>
<evidence type="ECO:0000259" key="1">
    <source>
        <dbReference type="Pfam" id="PF13638"/>
    </source>
</evidence>